<organism evidence="3 4">
    <name type="scientific">Tomitella cavernea</name>
    <dbReference type="NCBI Taxonomy" id="1387982"/>
    <lineage>
        <taxon>Bacteria</taxon>
        <taxon>Bacillati</taxon>
        <taxon>Actinomycetota</taxon>
        <taxon>Actinomycetes</taxon>
        <taxon>Mycobacteriales</taxon>
        <taxon>Tomitella</taxon>
    </lineage>
</organism>
<evidence type="ECO:0000259" key="2">
    <source>
        <dbReference type="Pfam" id="PF11887"/>
    </source>
</evidence>
<dbReference type="NCBIfam" id="TIGR00996">
    <property type="entry name" value="Mtu_fam_mce"/>
    <property type="match status" value="1"/>
</dbReference>
<dbReference type="EMBL" id="BAABKQ010000001">
    <property type="protein sequence ID" value="GAA4807373.1"/>
    <property type="molecule type" value="Genomic_DNA"/>
</dbReference>
<accession>A0ABP9CAB3</accession>
<evidence type="ECO:0000259" key="1">
    <source>
        <dbReference type="Pfam" id="PF02470"/>
    </source>
</evidence>
<dbReference type="InterPro" id="IPR003399">
    <property type="entry name" value="Mce/MlaD"/>
</dbReference>
<comment type="caution">
    <text evidence="3">The sequence shown here is derived from an EMBL/GenBank/DDBJ whole genome shotgun (WGS) entry which is preliminary data.</text>
</comment>
<reference evidence="4" key="1">
    <citation type="journal article" date="2019" name="Int. J. Syst. Evol. Microbiol.">
        <title>The Global Catalogue of Microorganisms (GCM) 10K type strain sequencing project: providing services to taxonomists for standard genome sequencing and annotation.</title>
        <authorList>
            <consortium name="The Broad Institute Genomics Platform"/>
            <consortium name="The Broad Institute Genome Sequencing Center for Infectious Disease"/>
            <person name="Wu L."/>
            <person name="Ma J."/>
        </authorList>
    </citation>
    <scope>NUCLEOTIDE SEQUENCE [LARGE SCALE GENOMIC DNA]</scope>
    <source>
        <strain evidence="4">JCM 18542</strain>
    </source>
</reference>
<gene>
    <name evidence="3" type="ORF">GCM10023353_08520</name>
</gene>
<dbReference type="InterPro" id="IPR024516">
    <property type="entry name" value="Mce_C"/>
</dbReference>
<dbReference type="InterPro" id="IPR052336">
    <property type="entry name" value="MlaD_Phospholipid_Transporter"/>
</dbReference>
<sequence>MRRRGGLRGPLVVVAVFVTLGVAAVVVVANTLTVPVPGGTRDYSAAFTSVPGLAPGDAVTAAGVRVGRVASVTRSDTADGGAHAVVVFTVRDDVPLDAQVHAAVRYGDMLGVRYLALTAPPAESGTRLPAGARIPLGRTSPPLDLTAVFDGFKPLFDALDPAQVNALARSIVDAFGGGTGGVQVLVGRVADVTENLAGHRETIARVVDNLGGLAQAAGRRGTEITGLIDGLARISGTMAHRNDELIGILDDGARAAGAAAALLEGRVDTLAEALQRLGETADSWVDNTDEFNRTMELLVPFTRSVGRITDYGGWLQLYPCTLTAKVGGLEANLLGPEHSEVCR</sequence>
<dbReference type="InterPro" id="IPR005693">
    <property type="entry name" value="Mce"/>
</dbReference>
<dbReference type="Pfam" id="PF11887">
    <property type="entry name" value="Mce4_CUP1"/>
    <property type="match status" value="1"/>
</dbReference>
<feature type="domain" description="Mce/MlaD" evidence="1">
    <location>
        <begin position="40"/>
        <end position="119"/>
    </location>
</feature>
<feature type="domain" description="Mammalian cell entry C-terminal" evidence="2">
    <location>
        <begin position="125"/>
        <end position="300"/>
    </location>
</feature>
<dbReference type="PANTHER" id="PTHR33371">
    <property type="entry name" value="INTERMEMBRANE PHOSPHOLIPID TRANSPORT SYSTEM BINDING PROTEIN MLAD-RELATED"/>
    <property type="match status" value="1"/>
</dbReference>
<name>A0ABP9CAB3_9ACTN</name>
<proteinExistence type="predicted"/>
<evidence type="ECO:0000313" key="3">
    <source>
        <dbReference type="EMBL" id="GAA4807373.1"/>
    </source>
</evidence>
<evidence type="ECO:0000313" key="4">
    <source>
        <dbReference type="Proteomes" id="UP001500839"/>
    </source>
</evidence>
<dbReference type="PANTHER" id="PTHR33371:SF17">
    <property type="entry name" value="MCE-FAMILY PROTEIN MCE1B"/>
    <property type="match status" value="1"/>
</dbReference>
<dbReference type="Pfam" id="PF02470">
    <property type="entry name" value="MlaD"/>
    <property type="match status" value="1"/>
</dbReference>
<protein>
    <submittedName>
        <fullName evidence="3">MlaD family protein</fullName>
    </submittedName>
</protein>
<keyword evidence="4" id="KW-1185">Reference proteome</keyword>
<dbReference type="Proteomes" id="UP001500839">
    <property type="component" value="Unassembled WGS sequence"/>
</dbReference>